<proteinExistence type="predicted"/>
<gene>
    <name evidence="1" type="ORF">FHS22_003114</name>
</gene>
<dbReference type="InterPro" id="IPR011990">
    <property type="entry name" value="TPR-like_helical_dom_sf"/>
</dbReference>
<dbReference type="Proteomes" id="UP000562352">
    <property type="component" value="Unassembled WGS sequence"/>
</dbReference>
<keyword evidence="2" id="KW-1185">Reference proteome</keyword>
<evidence type="ECO:0000313" key="2">
    <source>
        <dbReference type="Proteomes" id="UP000562352"/>
    </source>
</evidence>
<evidence type="ECO:0000313" key="1">
    <source>
        <dbReference type="EMBL" id="MBB5963832.1"/>
    </source>
</evidence>
<evidence type="ECO:0008006" key="3">
    <source>
        <dbReference type="Google" id="ProtNLM"/>
    </source>
</evidence>
<dbReference type="EMBL" id="JACHJJ010000009">
    <property type="protein sequence ID" value="MBB5963832.1"/>
    <property type="molecule type" value="Genomic_DNA"/>
</dbReference>
<organism evidence="1 2">
    <name type="scientific">Planomonospora venezuelensis</name>
    <dbReference type="NCBI Taxonomy" id="1999"/>
    <lineage>
        <taxon>Bacteria</taxon>
        <taxon>Bacillati</taxon>
        <taxon>Actinomycetota</taxon>
        <taxon>Actinomycetes</taxon>
        <taxon>Streptosporangiales</taxon>
        <taxon>Streptosporangiaceae</taxon>
        <taxon>Planomonospora</taxon>
    </lineage>
</organism>
<dbReference type="RefSeq" id="WP_184942243.1">
    <property type="nucleotide sequence ID" value="NZ_BAAAWZ010000001.1"/>
</dbReference>
<comment type="caution">
    <text evidence="1">The sequence shown here is derived from an EMBL/GenBank/DDBJ whole genome shotgun (WGS) entry which is preliminary data.</text>
</comment>
<accession>A0A841CZK8</accession>
<reference evidence="1 2" key="1">
    <citation type="submission" date="2020-08" db="EMBL/GenBank/DDBJ databases">
        <title>Genomic Encyclopedia of Type Strains, Phase III (KMG-III): the genomes of soil and plant-associated and newly described type strains.</title>
        <authorList>
            <person name="Whitman W."/>
        </authorList>
    </citation>
    <scope>NUCLEOTIDE SEQUENCE [LARGE SCALE GENOMIC DNA]</scope>
    <source>
        <strain evidence="1 2">CECT 3303</strain>
    </source>
</reference>
<dbReference type="AlphaFoldDB" id="A0A841CZK8"/>
<sequence length="207" mass="22150">MTVSEPLALVTVAMAATCQGDFAKAVTLLEETQRRCTHGEPADHGERRCADQGECPRADQGECRCADHDGCLCADRGELWARAYGDYVLSIAHLGLGRVEDAERAARRSLEAGWRLRESAGTALALDQLAVIAAVRGDGHRTARLQGAAMRLWTTSGVRGPCPEGMSEPRTVAERTARQLLGDGAYDASFATGRDEDLDDTVAHALA</sequence>
<name>A0A841CZK8_PLAVE</name>
<protein>
    <recommendedName>
        <fullName evidence="3">Tetratricopeptide repeat protein</fullName>
    </recommendedName>
</protein>
<dbReference type="SUPFAM" id="SSF48452">
    <property type="entry name" value="TPR-like"/>
    <property type="match status" value="1"/>
</dbReference>